<evidence type="ECO:0000259" key="8">
    <source>
        <dbReference type="PROSITE" id="PS50928"/>
    </source>
</evidence>
<evidence type="ECO:0000256" key="3">
    <source>
        <dbReference type="ARBA" id="ARBA00022475"/>
    </source>
</evidence>
<dbReference type="Pfam" id="PF00528">
    <property type="entry name" value="BPD_transp_1"/>
    <property type="match status" value="1"/>
</dbReference>
<comment type="similarity">
    <text evidence="7">Belongs to the binding-protein-dependent transport system permease family.</text>
</comment>
<comment type="subcellular location">
    <subcellularLocation>
        <location evidence="1 7">Cell membrane</location>
        <topology evidence="1 7">Multi-pass membrane protein</topology>
    </subcellularLocation>
</comment>
<keyword evidence="10" id="KW-1185">Reference proteome</keyword>
<feature type="transmembrane region" description="Helical" evidence="7">
    <location>
        <begin position="80"/>
        <end position="106"/>
    </location>
</feature>
<evidence type="ECO:0000256" key="6">
    <source>
        <dbReference type="ARBA" id="ARBA00023136"/>
    </source>
</evidence>
<keyword evidence="5 7" id="KW-1133">Transmembrane helix</keyword>
<dbReference type="AlphaFoldDB" id="A0A4R1RTZ7"/>
<reference evidence="9 10" key="1">
    <citation type="submission" date="2019-03" db="EMBL/GenBank/DDBJ databases">
        <title>Genomic Encyclopedia of Type Strains, Phase IV (KMG-IV): sequencing the most valuable type-strain genomes for metagenomic binning, comparative biology and taxonomic classification.</title>
        <authorList>
            <person name="Goeker M."/>
        </authorList>
    </citation>
    <scope>NUCLEOTIDE SEQUENCE [LARGE SCALE GENOMIC DNA]</scope>
    <source>
        <strain evidence="9 10">LX-B</strain>
    </source>
</reference>
<feature type="transmembrane region" description="Helical" evidence="7">
    <location>
        <begin position="151"/>
        <end position="171"/>
    </location>
</feature>
<evidence type="ECO:0000256" key="5">
    <source>
        <dbReference type="ARBA" id="ARBA00022989"/>
    </source>
</evidence>
<dbReference type="OrthoDB" id="9810086at2"/>
<keyword evidence="3" id="KW-1003">Cell membrane</keyword>
<evidence type="ECO:0000256" key="1">
    <source>
        <dbReference type="ARBA" id="ARBA00004651"/>
    </source>
</evidence>
<feature type="domain" description="ABC transmembrane type-1" evidence="8">
    <location>
        <begin position="83"/>
        <end position="289"/>
    </location>
</feature>
<dbReference type="Gene3D" id="1.10.3720.10">
    <property type="entry name" value="MetI-like"/>
    <property type="match status" value="1"/>
</dbReference>
<dbReference type="GO" id="GO:0055085">
    <property type="term" value="P:transmembrane transport"/>
    <property type="evidence" value="ECO:0007669"/>
    <property type="project" value="InterPro"/>
</dbReference>
<dbReference type="InterPro" id="IPR035906">
    <property type="entry name" value="MetI-like_sf"/>
</dbReference>
<dbReference type="SUPFAM" id="SSF161098">
    <property type="entry name" value="MetI-like"/>
    <property type="match status" value="1"/>
</dbReference>
<feature type="transmembrane region" description="Helical" evidence="7">
    <location>
        <begin position="118"/>
        <end position="139"/>
    </location>
</feature>
<evidence type="ECO:0000313" key="10">
    <source>
        <dbReference type="Proteomes" id="UP000295008"/>
    </source>
</evidence>
<dbReference type="CDD" id="cd06261">
    <property type="entry name" value="TM_PBP2"/>
    <property type="match status" value="1"/>
</dbReference>
<dbReference type="PANTHER" id="PTHR43744">
    <property type="entry name" value="ABC TRANSPORTER PERMEASE PROTEIN MG189-RELATED-RELATED"/>
    <property type="match status" value="1"/>
</dbReference>
<evidence type="ECO:0000313" key="9">
    <source>
        <dbReference type="EMBL" id="TCL70028.1"/>
    </source>
</evidence>
<feature type="transmembrane region" description="Helical" evidence="7">
    <location>
        <begin position="275"/>
        <end position="292"/>
    </location>
</feature>
<gene>
    <name evidence="9" type="ORF">EDC14_101017</name>
</gene>
<evidence type="ECO:0000256" key="2">
    <source>
        <dbReference type="ARBA" id="ARBA00022448"/>
    </source>
</evidence>
<keyword evidence="4 7" id="KW-0812">Transmembrane</keyword>
<name>A0A4R1RTZ7_HYDET</name>
<dbReference type="PROSITE" id="PS50928">
    <property type="entry name" value="ABC_TM1"/>
    <property type="match status" value="1"/>
</dbReference>
<dbReference type="EMBL" id="SLUN01000010">
    <property type="protein sequence ID" value="TCL70028.1"/>
    <property type="molecule type" value="Genomic_DNA"/>
</dbReference>
<evidence type="ECO:0000256" key="4">
    <source>
        <dbReference type="ARBA" id="ARBA00022692"/>
    </source>
</evidence>
<evidence type="ECO:0000256" key="7">
    <source>
        <dbReference type="RuleBase" id="RU363032"/>
    </source>
</evidence>
<proteinExistence type="inferred from homology"/>
<dbReference type="PANTHER" id="PTHR43744:SF9">
    <property type="entry name" value="POLYGALACTURONAN_RHAMNOGALACTURONAN TRANSPORT SYSTEM PERMEASE PROTEIN YTCP"/>
    <property type="match status" value="1"/>
</dbReference>
<dbReference type="RefSeq" id="WP_132014118.1">
    <property type="nucleotide sequence ID" value="NZ_SLUN01000010.1"/>
</dbReference>
<sequence>MGKQTKTELNRLNSISPKSNFILNAILLCYSLLCIVPLLLVIAVSFTDERMLAINGYSFWPQKLSAFAYQFIISMGNQVITAYIITILVTVIGTALSVVVMALYAFPISRKDFKYKNFFTFFLIFTMLFNGGLVSTYLIGVNVLHLKDNLWGLIFPYLMNAFWVIILRTFYRTNIPDSLIESAKIDGAGEFMAFFRIVFPLALPGIATIGLFAMLQYWNDWFLAALYINDPKLVPLAYLLYQVQTSMQYLMQNSSNIGGRAGDIMATMPSEAARMAMVVISVLPIVITFPFFQKYFVKGLTVGAIKG</sequence>
<keyword evidence="6 7" id="KW-0472">Membrane</keyword>
<comment type="caution">
    <text evidence="9">The sequence shown here is derived from an EMBL/GenBank/DDBJ whole genome shotgun (WGS) entry which is preliminary data.</text>
</comment>
<dbReference type="GO" id="GO:0005886">
    <property type="term" value="C:plasma membrane"/>
    <property type="evidence" value="ECO:0007669"/>
    <property type="project" value="UniProtKB-SubCell"/>
</dbReference>
<dbReference type="Proteomes" id="UP000295008">
    <property type="component" value="Unassembled WGS sequence"/>
</dbReference>
<feature type="transmembrane region" description="Helical" evidence="7">
    <location>
        <begin position="191"/>
        <end position="215"/>
    </location>
</feature>
<keyword evidence="2 7" id="KW-0813">Transport</keyword>
<organism evidence="9 10">
    <name type="scientific">Hydrogenispora ethanolica</name>
    <dbReference type="NCBI Taxonomy" id="1082276"/>
    <lineage>
        <taxon>Bacteria</taxon>
        <taxon>Bacillati</taxon>
        <taxon>Bacillota</taxon>
        <taxon>Hydrogenispora</taxon>
    </lineage>
</organism>
<protein>
    <submittedName>
        <fullName evidence="9">Carbohydrate ABC transporter membrane protein 2 (CUT1 family)</fullName>
    </submittedName>
</protein>
<feature type="transmembrane region" description="Helical" evidence="7">
    <location>
        <begin position="21"/>
        <end position="46"/>
    </location>
</feature>
<accession>A0A4R1RTZ7</accession>
<dbReference type="InterPro" id="IPR000515">
    <property type="entry name" value="MetI-like"/>
</dbReference>